<evidence type="ECO:0000256" key="3">
    <source>
        <dbReference type="ARBA" id="ARBA00022777"/>
    </source>
</evidence>
<dbReference type="GO" id="GO:0016773">
    <property type="term" value="F:phosphotransferase activity, alcohol group as acceptor"/>
    <property type="evidence" value="ECO:0007669"/>
    <property type="project" value="InterPro"/>
</dbReference>
<dbReference type="InterPro" id="IPR043129">
    <property type="entry name" value="ATPase_NBD"/>
</dbReference>
<organism evidence="6 7">
    <name type="scientific">Wansuia hejianensis</name>
    <dbReference type="NCBI Taxonomy" id="2763667"/>
    <lineage>
        <taxon>Bacteria</taxon>
        <taxon>Bacillati</taxon>
        <taxon>Bacillota</taxon>
        <taxon>Clostridia</taxon>
        <taxon>Lachnospirales</taxon>
        <taxon>Lachnospiraceae</taxon>
        <taxon>Wansuia</taxon>
    </lineage>
</organism>
<dbReference type="GO" id="GO:0016301">
    <property type="term" value="F:kinase activity"/>
    <property type="evidence" value="ECO:0007669"/>
    <property type="project" value="UniProtKB-KW"/>
</dbReference>
<proteinExistence type="inferred from homology"/>
<keyword evidence="3 6" id="KW-0418">Kinase</keyword>
<dbReference type="PIRSF" id="PIRSF000538">
    <property type="entry name" value="GlpK"/>
    <property type="match status" value="1"/>
</dbReference>
<dbReference type="Proteomes" id="UP000515860">
    <property type="component" value="Chromosome"/>
</dbReference>
<dbReference type="PROSITE" id="PS00933">
    <property type="entry name" value="FGGY_KINASES_1"/>
    <property type="match status" value="1"/>
</dbReference>
<dbReference type="GO" id="GO:0005975">
    <property type="term" value="P:carbohydrate metabolic process"/>
    <property type="evidence" value="ECO:0007669"/>
    <property type="project" value="InterPro"/>
</dbReference>
<evidence type="ECO:0000256" key="1">
    <source>
        <dbReference type="ARBA" id="ARBA00009156"/>
    </source>
</evidence>
<dbReference type="Gene3D" id="3.30.420.40">
    <property type="match status" value="2"/>
</dbReference>
<dbReference type="CDD" id="cd07783">
    <property type="entry name" value="ASKHA_NBD_FGGY_SePSK_AtXK1-like"/>
    <property type="match status" value="1"/>
</dbReference>
<reference evidence="6 7" key="1">
    <citation type="submission" date="2020-08" db="EMBL/GenBank/DDBJ databases">
        <authorList>
            <person name="Liu C."/>
            <person name="Sun Q."/>
        </authorList>
    </citation>
    <scope>NUCLEOTIDE SEQUENCE [LARGE SCALE GENOMIC DNA]</scope>
    <source>
        <strain evidence="6 7">NSJ-29</strain>
    </source>
</reference>
<dbReference type="AlphaFoldDB" id="A0A7G9G9T3"/>
<dbReference type="InterPro" id="IPR018483">
    <property type="entry name" value="Carb_kinase_FGGY_CS"/>
</dbReference>
<sequence length="487" mass="53284">MGEKILIGLDLGTQGVRAAAADARGQLIAEASRRYSHINVAEEPYKEQRAEEWRQASMEVLAETARALRAAKPGFSAVLAVDGTSGTILPLDSEGRPLSAALMYNDSRASSVMDELHENVKGLEEKLGYRMSASFSLPKILWIQKNWPWIYEKAASFVHQADYLTGCLTGNFRVTDYSNALKSGYDLIDEKWEGGIFCSLGIDRKLLPDVVMPGWPVGRITAAAAAETGLPADTEIVAGTTDGYSSCVASGVVRPGQYNTTIGTTIVLKGVTEQFIKDPKGRVYCHKHPQGYWYPGGAGNVGGICLNQWFGEENFAVLNSRVPAMTPTGNVIYPLTMKGERFPFVNPEAEAFFRLRNEGEEARYAGTMEGVGYVERLCYDTLEGLGCPPGDTVTIAGGAVKAPVWSQIRADILGKRLVQPAMVEASYGTAVIAGTVSLGRNLCEAAELMVKHTRVFEPDVRRHAAYNDLYEEFCDICRKRNYIDEYL</sequence>
<comment type="similarity">
    <text evidence="1">Belongs to the FGGY kinase family.</text>
</comment>
<dbReference type="Pfam" id="PF02782">
    <property type="entry name" value="FGGY_C"/>
    <property type="match status" value="1"/>
</dbReference>
<evidence type="ECO:0000256" key="2">
    <source>
        <dbReference type="ARBA" id="ARBA00022679"/>
    </source>
</evidence>
<name>A0A7G9G9T3_9FIRM</name>
<evidence type="ECO:0000313" key="6">
    <source>
        <dbReference type="EMBL" id="QNM07565.1"/>
    </source>
</evidence>
<feature type="domain" description="Carbohydrate kinase FGGY C-terminal" evidence="5">
    <location>
        <begin position="261"/>
        <end position="434"/>
    </location>
</feature>
<dbReference type="SUPFAM" id="SSF53067">
    <property type="entry name" value="Actin-like ATPase domain"/>
    <property type="match status" value="2"/>
</dbReference>
<dbReference type="InterPro" id="IPR050406">
    <property type="entry name" value="FGGY_Carb_Kinase"/>
</dbReference>
<dbReference type="InterPro" id="IPR000577">
    <property type="entry name" value="Carb_kinase_FGGY"/>
</dbReference>
<dbReference type="InterPro" id="IPR018484">
    <property type="entry name" value="FGGY_N"/>
</dbReference>
<feature type="domain" description="Carbohydrate kinase FGGY N-terminal" evidence="4">
    <location>
        <begin position="6"/>
        <end position="247"/>
    </location>
</feature>
<dbReference type="PANTHER" id="PTHR43095">
    <property type="entry name" value="SUGAR KINASE"/>
    <property type="match status" value="1"/>
</dbReference>
<dbReference type="InterPro" id="IPR018485">
    <property type="entry name" value="FGGY_C"/>
</dbReference>
<dbReference type="RefSeq" id="WP_249328341.1">
    <property type="nucleotide sequence ID" value="NZ_CP060635.1"/>
</dbReference>
<dbReference type="EMBL" id="CP060635">
    <property type="protein sequence ID" value="QNM07565.1"/>
    <property type="molecule type" value="Genomic_DNA"/>
</dbReference>
<evidence type="ECO:0000259" key="4">
    <source>
        <dbReference type="Pfam" id="PF00370"/>
    </source>
</evidence>
<evidence type="ECO:0000313" key="7">
    <source>
        <dbReference type="Proteomes" id="UP000515860"/>
    </source>
</evidence>
<keyword evidence="7" id="KW-1185">Reference proteome</keyword>
<evidence type="ECO:0000259" key="5">
    <source>
        <dbReference type="Pfam" id="PF02782"/>
    </source>
</evidence>
<dbReference type="KEGG" id="whj:H9Q79_11585"/>
<protein>
    <submittedName>
        <fullName evidence="6">FGGY-family carbohydrate kinase</fullName>
    </submittedName>
</protein>
<keyword evidence="2" id="KW-0808">Transferase</keyword>
<gene>
    <name evidence="6" type="ORF">H9Q79_11585</name>
</gene>
<accession>A0A7G9G9T3</accession>
<dbReference type="Pfam" id="PF00370">
    <property type="entry name" value="FGGY_N"/>
    <property type="match status" value="1"/>
</dbReference>